<dbReference type="InterPro" id="IPR036388">
    <property type="entry name" value="WH-like_DNA-bd_sf"/>
</dbReference>
<accession>A0A366DZG9</accession>
<dbReference type="GO" id="GO:0003677">
    <property type="term" value="F:DNA binding"/>
    <property type="evidence" value="ECO:0007669"/>
    <property type="project" value="InterPro"/>
</dbReference>
<evidence type="ECO:0000313" key="7">
    <source>
        <dbReference type="EMBL" id="RBO95472.1"/>
    </source>
</evidence>
<dbReference type="SUPFAM" id="SSF88946">
    <property type="entry name" value="Sigma2 domain of RNA polymerase sigma factors"/>
    <property type="match status" value="1"/>
</dbReference>
<dbReference type="InterPro" id="IPR013249">
    <property type="entry name" value="RNA_pol_sigma70_r4_t2"/>
</dbReference>
<dbReference type="InterPro" id="IPR039425">
    <property type="entry name" value="RNA_pol_sigma-70-like"/>
</dbReference>
<gene>
    <name evidence="7" type="ORF">DFR47_10335</name>
</gene>
<dbReference type="InterPro" id="IPR013325">
    <property type="entry name" value="RNA_pol_sigma_r2"/>
</dbReference>
<evidence type="ECO:0000256" key="1">
    <source>
        <dbReference type="ARBA" id="ARBA00010641"/>
    </source>
</evidence>
<evidence type="ECO:0000313" key="8">
    <source>
        <dbReference type="Proteomes" id="UP000252893"/>
    </source>
</evidence>
<comment type="similarity">
    <text evidence="1">Belongs to the sigma-70 factor family. ECF subfamily.</text>
</comment>
<dbReference type="InterPro" id="IPR007627">
    <property type="entry name" value="RNA_pol_sigma70_r2"/>
</dbReference>
<dbReference type="GO" id="GO:0016987">
    <property type="term" value="F:sigma factor activity"/>
    <property type="evidence" value="ECO:0007669"/>
    <property type="project" value="UniProtKB-KW"/>
</dbReference>
<sequence>MSDWGQRLALMFYNHRKRLENRAIRSVHDKEIAADIVQDVFSRVLNSGAERSNDETVKILYTATRNAAIDHVRRSRRQQELLECMAPEQIVGNVLSPETIVEGRQSLQSFEDILLELGKMTRDIFLLRRVHDMPNADIAKRYGISVSAVEKHIARAMRHCQKRMSDLSE</sequence>
<dbReference type="Pfam" id="PF04542">
    <property type="entry name" value="Sigma70_r2"/>
    <property type="match status" value="1"/>
</dbReference>
<keyword evidence="3" id="KW-0731">Sigma factor</keyword>
<keyword evidence="8" id="KW-1185">Reference proteome</keyword>
<dbReference type="NCBIfam" id="TIGR02937">
    <property type="entry name" value="sigma70-ECF"/>
    <property type="match status" value="1"/>
</dbReference>
<keyword evidence="2" id="KW-0805">Transcription regulation</keyword>
<feature type="domain" description="RNA polymerase sigma factor 70 region 4 type 2" evidence="6">
    <location>
        <begin position="108"/>
        <end position="160"/>
    </location>
</feature>
<dbReference type="SUPFAM" id="SSF88659">
    <property type="entry name" value="Sigma3 and sigma4 domains of RNA polymerase sigma factors"/>
    <property type="match status" value="1"/>
</dbReference>
<proteinExistence type="inferred from homology"/>
<organism evidence="7 8">
    <name type="scientific">Pseudochrobactrum asaccharolyticum</name>
    <dbReference type="NCBI Taxonomy" id="354351"/>
    <lineage>
        <taxon>Bacteria</taxon>
        <taxon>Pseudomonadati</taxon>
        <taxon>Pseudomonadota</taxon>
        <taxon>Alphaproteobacteria</taxon>
        <taxon>Hyphomicrobiales</taxon>
        <taxon>Brucellaceae</taxon>
        <taxon>Pseudochrobactrum</taxon>
    </lineage>
</organism>
<comment type="caution">
    <text evidence="7">The sequence shown here is derived from an EMBL/GenBank/DDBJ whole genome shotgun (WGS) entry which is preliminary data.</text>
</comment>
<dbReference type="GO" id="GO:0006352">
    <property type="term" value="P:DNA-templated transcription initiation"/>
    <property type="evidence" value="ECO:0007669"/>
    <property type="project" value="InterPro"/>
</dbReference>
<evidence type="ECO:0000256" key="3">
    <source>
        <dbReference type="ARBA" id="ARBA00023082"/>
    </source>
</evidence>
<dbReference type="RefSeq" id="WP_113944034.1">
    <property type="nucleotide sequence ID" value="NZ_JBHEEG010000008.1"/>
</dbReference>
<dbReference type="AlphaFoldDB" id="A0A366DZG9"/>
<dbReference type="Pfam" id="PF08281">
    <property type="entry name" value="Sigma70_r4_2"/>
    <property type="match status" value="1"/>
</dbReference>
<dbReference type="PANTHER" id="PTHR43133">
    <property type="entry name" value="RNA POLYMERASE ECF-TYPE SIGMA FACTO"/>
    <property type="match status" value="1"/>
</dbReference>
<dbReference type="InterPro" id="IPR014284">
    <property type="entry name" value="RNA_pol_sigma-70_dom"/>
</dbReference>
<dbReference type="Gene3D" id="1.10.10.10">
    <property type="entry name" value="Winged helix-like DNA-binding domain superfamily/Winged helix DNA-binding domain"/>
    <property type="match status" value="1"/>
</dbReference>
<dbReference type="PANTHER" id="PTHR43133:SF63">
    <property type="entry name" value="RNA POLYMERASE SIGMA FACTOR FECI-RELATED"/>
    <property type="match status" value="1"/>
</dbReference>
<dbReference type="Proteomes" id="UP000252893">
    <property type="component" value="Unassembled WGS sequence"/>
</dbReference>
<evidence type="ECO:0000256" key="2">
    <source>
        <dbReference type="ARBA" id="ARBA00023015"/>
    </source>
</evidence>
<evidence type="ECO:0000259" key="5">
    <source>
        <dbReference type="Pfam" id="PF04542"/>
    </source>
</evidence>
<evidence type="ECO:0000259" key="6">
    <source>
        <dbReference type="Pfam" id="PF08281"/>
    </source>
</evidence>
<name>A0A366DZG9_9HYPH</name>
<reference evidence="7 8" key="1">
    <citation type="submission" date="2018-06" db="EMBL/GenBank/DDBJ databases">
        <title>Genomic Encyclopedia of Type Strains, Phase IV (KMG-IV): sequencing the most valuable type-strain genomes for metagenomic binning, comparative biology and taxonomic classification.</title>
        <authorList>
            <person name="Goeker M."/>
        </authorList>
    </citation>
    <scope>NUCLEOTIDE SEQUENCE [LARGE SCALE GENOMIC DNA]</scope>
    <source>
        <strain evidence="7 8">DSM 25619</strain>
    </source>
</reference>
<protein>
    <submittedName>
        <fullName evidence="7">RNA polymerase sigma-70 factor (ECF subfamily)</fullName>
    </submittedName>
</protein>
<dbReference type="OrthoDB" id="9797134at2"/>
<keyword evidence="4" id="KW-0804">Transcription</keyword>
<evidence type="ECO:0000256" key="4">
    <source>
        <dbReference type="ARBA" id="ARBA00023163"/>
    </source>
</evidence>
<feature type="domain" description="RNA polymerase sigma-70 region 2" evidence="5">
    <location>
        <begin position="14"/>
        <end position="77"/>
    </location>
</feature>
<dbReference type="InterPro" id="IPR013324">
    <property type="entry name" value="RNA_pol_sigma_r3/r4-like"/>
</dbReference>
<dbReference type="Gene3D" id="1.10.1740.10">
    <property type="match status" value="1"/>
</dbReference>
<dbReference type="EMBL" id="QNRH01000003">
    <property type="protein sequence ID" value="RBO95472.1"/>
    <property type="molecule type" value="Genomic_DNA"/>
</dbReference>